<evidence type="ECO:0000256" key="1">
    <source>
        <dbReference type="SAM" id="MobiDB-lite"/>
    </source>
</evidence>
<evidence type="ECO:0000313" key="3">
    <source>
        <dbReference type="Proteomes" id="UP001482620"/>
    </source>
</evidence>
<evidence type="ECO:0000313" key="2">
    <source>
        <dbReference type="EMBL" id="MEQ2244727.1"/>
    </source>
</evidence>
<sequence>METKMVTQREQEEQASRMSHSMQLTSQIKKRTFTSSDEDVCCSDLHPIIPADLMSVKEILNMKNSSRHRTW</sequence>
<gene>
    <name evidence="2" type="ORF">ILYODFUR_020168</name>
</gene>
<name>A0ABV0UHK4_9TELE</name>
<feature type="compositionally biased region" description="Basic and acidic residues" evidence="1">
    <location>
        <begin position="1"/>
        <end position="15"/>
    </location>
</feature>
<reference evidence="2 3" key="1">
    <citation type="submission" date="2021-06" db="EMBL/GenBank/DDBJ databases">
        <authorList>
            <person name="Palmer J.M."/>
        </authorList>
    </citation>
    <scope>NUCLEOTIDE SEQUENCE [LARGE SCALE GENOMIC DNA]</scope>
    <source>
        <strain evidence="3">if_2019</strain>
        <tissue evidence="2">Muscle</tissue>
    </source>
</reference>
<feature type="region of interest" description="Disordered" evidence="1">
    <location>
        <begin position="1"/>
        <end position="26"/>
    </location>
</feature>
<feature type="compositionally biased region" description="Polar residues" evidence="1">
    <location>
        <begin position="16"/>
        <end position="26"/>
    </location>
</feature>
<dbReference type="Proteomes" id="UP001482620">
    <property type="component" value="Unassembled WGS sequence"/>
</dbReference>
<organism evidence="2 3">
    <name type="scientific">Ilyodon furcidens</name>
    <name type="common">goldbreast splitfin</name>
    <dbReference type="NCBI Taxonomy" id="33524"/>
    <lineage>
        <taxon>Eukaryota</taxon>
        <taxon>Metazoa</taxon>
        <taxon>Chordata</taxon>
        <taxon>Craniata</taxon>
        <taxon>Vertebrata</taxon>
        <taxon>Euteleostomi</taxon>
        <taxon>Actinopterygii</taxon>
        <taxon>Neopterygii</taxon>
        <taxon>Teleostei</taxon>
        <taxon>Neoteleostei</taxon>
        <taxon>Acanthomorphata</taxon>
        <taxon>Ovalentaria</taxon>
        <taxon>Atherinomorphae</taxon>
        <taxon>Cyprinodontiformes</taxon>
        <taxon>Goodeidae</taxon>
        <taxon>Ilyodon</taxon>
    </lineage>
</organism>
<accession>A0ABV0UHK4</accession>
<keyword evidence="3" id="KW-1185">Reference proteome</keyword>
<dbReference type="EMBL" id="JAHRIQ010071574">
    <property type="protein sequence ID" value="MEQ2244727.1"/>
    <property type="molecule type" value="Genomic_DNA"/>
</dbReference>
<comment type="caution">
    <text evidence="2">The sequence shown here is derived from an EMBL/GenBank/DDBJ whole genome shotgun (WGS) entry which is preliminary data.</text>
</comment>
<protein>
    <submittedName>
        <fullName evidence="2">Uncharacterized protein</fullName>
    </submittedName>
</protein>
<proteinExistence type="predicted"/>